<dbReference type="Gene3D" id="4.10.240.10">
    <property type="entry name" value="Zn(2)-C6 fungal-type DNA-binding domain"/>
    <property type="match status" value="1"/>
</dbReference>
<accession>A0A8H6MQ19</accession>
<evidence type="ECO:0000313" key="4">
    <source>
        <dbReference type="EMBL" id="KAF6804108.1"/>
    </source>
</evidence>
<dbReference type="InterPro" id="IPR036864">
    <property type="entry name" value="Zn2-C6_fun-type_DNA-bd_sf"/>
</dbReference>
<keyword evidence="1" id="KW-0539">Nucleus</keyword>
<gene>
    <name evidence="4" type="ORF">CSOJ01_10438</name>
</gene>
<organism evidence="4 5">
    <name type="scientific">Colletotrichum sojae</name>
    <dbReference type="NCBI Taxonomy" id="2175907"/>
    <lineage>
        <taxon>Eukaryota</taxon>
        <taxon>Fungi</taxon>
        <taxon>Dikarya</taxon>
        <taxon>Ascomycota</taxon>
        <taxon>Pezizomycotina</taxon>
        <taxon>Sordariomycetes</taxon>
        <taxon>Hypocreomycetidae</taxon>
        <taxon>Glomerellales</taxon>
        <taxon>Glomerellaceae</taxon>
        <taxon>Colletotrichum</taxon>
        <taxon>Colletotrichum orchidearum species complex</taxon>
    </lineage>
</organism>
<sequence>MPPPRTRQACDRCHGQKLRCPKQPGSAVCTRCSKAAVPCVYSPSGPLPPPAPPPQDLFVTGAPNDEIPSLDWFSFSFDQLPSPSASALALDGEQPRSTTTTPVPPLGPRAECSHRLSTVMATLTKAFDALPPPSKLHIPPSDLKACCMKLPGSHGLRTSLESMLSQTQELIDVYPVAIRLAVNQNQASKCALADCIHLSEPHPELGQSPYHPAALSASTFDYALLNLLVSCHCRVHDIIELILCHAQVCFTITSGLPDNGIEQHSFDIPELRVGSYVPSPRASAPIITTILIDLHSNLASRIPTLRASIGESPTREGQVLLLQCAMLKDRSESIAERLQKLRAAAIKAGFF</sequence>
<comment type="caution">
    <text evidence="4">The sequence shown here is derived from an EMBL/GenBank/DDBJ whole genome shotgun (WGS) entry which is preliminary data.</text>
</comment>
<dbReference type="InterPro" id="IPR001138">
    <property type="entry name" value="Zn2Cys6_DnaBD"/>
</dbReference>
<name>A0A8H6MQ19_9PEZI</name>
<reference evidence="4 5" key="1">
    <citation type="journal article" date="2020" name="Phytopathology">
        <title>Genome Sequence Resources of Colletotrichum truncatum, C. plurivorum, C. musicola, and C. sojae: Four Species Pathogenic to Soybean (Glycine max).</title>
        <authorList>
            <person name="Rogerio F."/>
            <person name="Boufleur T.R."/>
            <person name="Ciampi-Guillardi M."/>
            <person name="Sukno S.A."/>
            <person name="Thon M.R."/>
            <person name="Massola Junior N.S."/>
            <person name="Baroncelli R."/>
        </authorList>
    </citation>
    <scope>NUCLEOTIDE SEQUENCE [LARGE SCALE GENOMIC DNA]</scope>
    <source>
        <strain evidence="4 5">LFN0009</strain>
    </source>
</reference>
<dbReference type="EMBL" id="WIGN01000218">
    <property type="protein sequence ID" value="KAF6804108.1"/>
    <property type="molecule type" value="Genomic_DNA"/>
</dbReference>
<dbReference type="GO" id="GO:0000981">
    <property type="term" value="F:DNA-binding transcription factor activity, RNA polymerase II-specific"/>
    <property type="evidence" value="ECO:0007669"/>
    <property type="project" value="InterPro"/>
</dbReference>
<protein>
    <recommendedName>
        <fullName evidence="3">Zn(2)-C6 fungal-type domain-containing protein</fullName>
    </recommendedName>
</protein>
<evidence type="ECO:0000259" key="3">
    <source>
        <dbReference type="PROSITE" id="PS50048"/>
    </source>
</evidence>
<evidence type="ECO:0000256" key="1">
    <source>
        <dbReference type="ARBA" id="ARBA00023242"/>
    </source>
</evidence>
<feature type="region of interest" description="Disordered" evidence="2">
    <location>
        <begin position="85"/>
        <end position="109"/>
    </location>
</feature>
<dbReference type="SMART" id="SM00066">
    <property type="entry name" value="GAL4"/>
    <property type="match status" value="1"/>
</dbReference>
<evidence type="ECO:0000313" key="5">
    <source>
        <dbReference type="Proteomes" id="UP000652219"/>
    </source>
</evidence>
<keyword evidence="5" id="KW-1185">Reference proteome</keyword>
<dbReference type="PROSITE" id="PS50048">
    <property type="entry name" value="ZN2_CY6_FUNGAL_2"/>
    <property type="match status" value="1"/>
</dbReference>
<dbReference type="Proteomes" id="UP000652219">
    <property type="component" value="Unassembled WGS sequence"/>
</dbReference>
<dbReference type="GO" id="GO:0008270">
    <property type="term" value="F:zinc ion binding"/>
    <property type="evidence" value="ECO:0007669"/>
    <property type="project" value="InterPro"/>
</dbReference>
<feature type="domain" description="Zn(2)-C6 fungal-type" evidence="3">
    <location>
        <begin position="9"/>
        <end position="41"/>
    </location>
</feature>
<evidence type="ECO:0000256" key="2">
    <source>
        <dbReference type="SAM" id="MobiDB-lite"/>
    </source>
</evidence>
<dbReference type="Pfam" id="PF00172">
    <property type="entry name" value="Zn_clus"/>
    <property type="match status" value="1"/>
</dbReference>
<dbReference type="PROSITE" id="PS00463">
    <property type="entry name" value="ZN2_CY6_FUNGAL_1"/>
    <property type="match status" value="1"/>
</dbReference>
<dbReference type="SUPFAM" id="SSF57701">
    <property type="entry name" value="Zn2/Cys6 DNA-binding domain"/>
    <property type="match status" value="1"/>
</dbReference>
<proteinExistence type="predicted"/>
<dbReference type="AlphaFoldDB" id="A0A8H6MQ19"/>
<dbReference type="CDD" id="cd00067">
    <property type="entry name" value="GAL4"/>
    <property type="match status" value="1"/>
</dbReference>